<feature type="region of interest" description="Disordered" evidence="1">
    <location>
        <begin position="188"/>
        <end position="218"/>
    </location>
</feature>
<accession>A0ABT7DT79</accession>
<keyword evidence="3" id="KW-1185">Reference proteome</keyword>
<organism evidence="2 3">
    <name type="scientific">Parachitinimonas caeni</name>
    <dbReference type="NCBI Taxonomy" id="3031301"/>
    <lineage>
        <taxon>Bacteria</taxon>
        <taxon>Pseudomonadati</taxon>
        <taxon>Pseudomonadota</taxon>
        <taxon>Betaproteobacteria</taxon>
        <taxon>Neisseriales</taxon>
        <taxon>Chitinibacteraceae</taxon>
        <taxon>Parachitinimonas</taxon>
    </lineage>
</organism>
<reference evidence="2" key="1">
    <citation type="submission" date="2023-03" db="EMBL/GenBank/DDBJ databases">
        <title>Chitinimonas shenzhenensis gen. nov., sp. nov., a novel member of family Burkholderiaceae isolated from activated sludge collected in Shen Zhen, China.</title>
        <authorList>
            <person name="Wang X."/>
        </authorList>
    </citation>
    <scope>NUCLEOTIDE SEQUENCE</scope>
    <source>
        <strain evidence="2">DQS-5</strain>
    </source>
</reference>
<evidence type="ECO:0000313" key="3">
    <source>
        <dbReference type="Proteomes" id="UP001172778"/>
    </source>
</evidence>
<evidence type="ECO:0000256" key="1">
    <source>
        <dbReference type="SAM" id="MobiDB-lite"/>
    </source>
</evidence>
<dbReference type="EMBL" id="JARRAF010000004">
    <property type="protein sequence ID" value="MDK2123276.1"/>
    <property type="molecule type" value="Genomic_DNA"/>
</dbReference>
<protein>
    <submittedName>
        <fullName evidence="2">Zf-TFIIB domain-containing protein</fullName>
    </submittedName>
</protein>
<sequence length="245" mass="26916">MTINCPQCSQPMQAREYERKLGGSIELDFCFSCQQIWFDPNESGQLAPNAVLTLFEEINQHQQEGQPRQQTGALHCVRCYAELVLTNDLVRTNRFRYHRCPQGHGRLINFWHFLREKQFVRDLTTLERQQLSVKVAQVKCNSCGGAVDIRQEDHCSYCGAPLAVLDQNAVSKALGEYRSDAQRLQAGAAVSERVTGTPAPPSSPPAVGQPLFDAPAKSPAAASSSDGLFDLLGTGIALLLDAAID</sequence>
<dbReference type="Proteomes" id="UP001172778">
    <property type="component" value="Unassembled WGS sequence"/>
</dbReference>
<proteinExistence type="predicted"/>
<evidence type="ECO:0000313" key="2">
    <source>
        <dbReference type="EMBL" id="MDK2123276.1"/>
    </source>
</evidence>
<gene>
    <name evidence="2" type="ORF">PZA18_04330</name>
</gene>
<name>A0ABT7DT79_9NEIS</name>
<dbReference type="RefSeq" id="WP_284099570.1">
    <property type="nucleotide sequence ID" value="NZ_JARRAF010000004.1"/>
</dbReference>
<comment type="caution">
    <text evidence="2">The sequence shown here is derived from an EMBL/GenBank/DDBJ whole genome shotgun (WGS) entry which is preliminary data.</text>
</comment>